<feature type="region of interest" description="Disordered" evidence="3">
    <location>
        <begin position="45"/>
        <end position="77"/>
    </location>
</feature>
<protein>
    <submittedName>
        <fullName evidence="4">Uncharacterized protein</fullName>
    </submittedName>
</protein>
<keyword evidence="2" id="KW-0539">Nucleus</keyword>
<feature type="region of interest" description="Disordered" evidence="3">
    <location>
        <begin position="214"/>
        <end position="246"/>
    </location>
</feature>
<feature type="region of interest" description="Disordered" evidence="3">
    <location>
        <begin position="295"/>
        <end position="350"/>
    </location>
</feature>
<evidence type="ECO:0000256" key="1">
    <source>
        <dbReference type="ARBA" id="ARBA00004123"/>
    </source>
</evidence>
<feature type="compositionally biased region" description="Low complexity" evidence="3">
    <location>
        <begin position="421"/>
        <end position="442"/>
    </location>
</feature>
<dbReference type="GO" id="GO:0005634">
    <property type="term" value="C:nucleus"/>
    <property type="evidence" value="ECO:0007669"/>
    <property type="project" value="UniProtKB-SubCell"/>
</dbReference>
<dbReference type="Proteomes" id="UP000711488">
    <property type="component" value="Unassembled WGS sequence"/>
</dbReference>
<evidence type="ECO:0000256" key="2">
    <source>
        <dbReference type="ARBA" id="ARBA00023242"/>
    </source>
</evidence>
<reference evidence="4" key="3">
    <citation type="submission" date="2019-06" db="EMBL/GenBank/DDBJ databases">
        <authorList>
            <person name="Poynton C."/>
            <person name="Hasenbein S."/>
            <person name="Benoit J.B."/>
            <person name="Sepulveda M.S."/>
            <person name="Poelchau M.F."/>
            <person name="Murali S.C."/>
            <person name="Chen S."/>
            <person name="Glastad K.M."/>
            <person name="Werren J.H."/>
            <person name="Vineis J.H."/>
            <person name="Bowen J.L."/>
            <person name="Friedrich M."/>
            <person name="Jones J."/>
            <person name="Robertson H.M."/>
            <person name="Feyereisen R."/>
            <person name="Mechler-Hickson A."/>
            <person name="Mathers N."/>
            <person name="Lee C.E."/>
            <person name="Colbourne J.K."/>
            <person name="Biales A."/>
            <person name="Johnston J.S."/>
            <person name="Wellborn G.A."/>
            <person name="Rosendale A.J."/>
            <person name="Cridge A.G."/>
            <person name="Munoz-Torres M.C."/>
            <person name="Bain P.A."/>
            <person name="Manny A.R."/>
            <person name="Major K.M."/>
            <person name="Lambert F.N."/>
            <person name="Vulpe C.D."/>
            <person name="Tuck P."/>
            <person name="Blalock B.J."/>
            <person name="Lin Y.-Y."/>
            <person name="Smith M.E."/>
            <person name="Ochoa-Acuna H."/>
            <person name="Chen M.-J.M."/>
            <person name="Childers C.P."/>
            <person name="Qu J."/>
            <person name="Dugan S."/>
            <person name="Lee S.L."/>
            <person name="Chao H."/>
            <person name="Dinh H."/>
            <person name="Han Y."/>
            <person name="Doddapaneni H."/>
            <person name="Worley K.C."/>
            <person name="Muzny D.M."/>
            <person name="Gibbs R.A."/>
            <person name="Richards S."/>
        </authorList>
    </citation>
    <scope>NUCLEOTIDE SEQUENCE</scope>
    <source>
        <strain evidence="4">HAZT.00-mixed</strain>
        <tissue evidence="4">Whole organism</tissue>
    </source>
</reference>
<feature type="compositionally biased region" description="Low complexity" evidence="3">
    <location>
        <begin position="689"/>
        <end position="721"/>
    </location>
</feature>
<dbReference type="OrthoDB" id="1916003at2759"/>
<feature type="compositionally biased region" description="Low complexity" evidence="3">
    <location>
        <begin position="119"/>
        <end position="128"/>
    </location>
</feature>
<comment type="subcellular location">
    <subcellularLocation>
        <location evidence="1">Nucleus</location>
    </subcellularLocation>
</comment>
<sequence>MQALESLNDGQVTDFLSGKAPLNLTMRLGDHMMLIQLQLSTVSPVQHHSSNRTNPHHLTTLRRASSASSFSPTSPTAPWSPVLYSPPAPSPSVHSASYFSSNTSYRNGGGSSFTPTPYSNQQHQSNNSTSELPIRVCPHASVDDLDLSDLGLNASQVGEDLSFNSRRGGGAVTGSVGGRVRGVSAVGLDTRALAEASRNLTQTLRQLSSEVLTNKPSTAASSPYVPGQKNNATVAGSSSSCDSTEPRVNIGPAIPSDVCVAPETVDVNSKSGTCPTPGAGTDVSLDSARRAQVAPKSTRSRACSSTRSVNSGKCARTQGWSGRPFNAPGVESSAGDGRRGSTCPPHQPQGAIIESMQHHGKGVFSGTFSGTLNPALQDRQGRPKRDISTIIHILNDLLCATPHYTSTAAAVAAVAAAAASTTRPSSSAPRASSAAPQTDAAANPKDTVSAEDAATRSRVQQIQAMLEQRAERRRARRLARTAGSGQPYSLPVPTASKPRQPVPGPVTLPEAPKESSKASEMNAPACGNKSSIDKLTALCSDSSNSVCVSKATVPDDVCLGSAQQHQHLMRELLKGCVSASNTPSHISSAQDQTCSFADSKIDCEPHENYSAAAHVQPQQQNIAHSPDVISNSVLADAPSAMEVDEPLDVASEPTKNSSVEVNPSLSATAELTASDSPSVEAHVKRPQEQRQQQSEQQQEVQQSQQQQQPQQEKQADQQQESTGDADQQDTAKIVSLNSGTVMA</sequence>
<feature type="compositionally biased region" description="Polar residues" evidence="3">
    <location>
        <begin position="45"/>
        <end position="57"/>
    </location>
</feature>
<reference evidence="4" key="2">
    <citation type="journal article" date="2018" name="Environ. Sci. Technol.">
        <title>The Toxicogenome of Hyalella azteca: A Model for Sediment Ecotoxicology and Evolutionary Toxicology.</title>
        <authorList>
            <person name="Poynton H.C."/>
            <person name="Hasenbein S."/>
            <person name="Benoit J.B."/>
            <person name="Sepulveda M.S."/>
            <person name="Poelchau M.F."/>
            <person name="Hughes D.S.T."/>
            <person name="Murali S.C."/>
            <person name="Chen S."/>
            <person name="Glastad K.M."/>
            <person name="Goodisman M.A.D."/>
            <person name="Werren J.H."/>
            <person name="Vineis J.H."/>
            <person name="Bowen J.L."/>
            <person name="Friedrich M."/>
            <person name="Jones J."/>
            <person name="Robertson H.M."/>
            <person name="Feyereisen R."/>
            <person name="Mechler-Hickson A."/>
            <person name="Mathers N."/>
            <person name="Lee C.E."/>
            <person name="Colbourne J.K."/>
            <person name="Biales A."/>
            <person name="Johnston J.S."/>
            <person name="Wellborn G.A."/>
            <person name="Rosendale A.J."/>
            <person name="Cridge A.G."/>
            <person name="Munoz-Torres M.C."/>
            <person name="Bain P.A."/>
            <person name="Manny A.R."/>
            <person name="Major K.M."/>
            <person name="Lambert F.N."/>
            <person name="Vulpe C.D."/>
            <person name="Tuck P."/>
            <person name="Blalock B.J."/>
            <person name="Lin Y.Y."/>
            <person name="Smith M.E."/>
            <person name="Ochoa-Acuna H."/>
            <person name="Chen M.M."/>
            <person name="Childers C.P."/>
            <person name="Qu J."/>
            <person name="Dugan S."/>
            <person name="Lee S.L."/>
            <person name="Chao H."/>
            <person name="Dinh H."/>
            <person name="Han Y."/>
            <person name="Doddapaneni H."/>
            <person name="Worley K.C."/>
            <person name="Muzny D.M."/>
            <person name="Gibbs R.A."/>
            <person name="Richards S."/>
        </authorList>
    </citation>
    <scope>NUCLEOTIDE SEQUENCE</scope>
    <source>
        <strain evidence="4">HAZT.00-mixed</strain>
        <tissue evidence="4">Whole organism</tissue>
    </source>
</reference>
<accession>A0A6A0GVQ9</accession>
<feature type="compositionally biased region" description="Polar residues" evidence="3">
    <location>
        <begin position="228"/>
        <end position="243"/>
    </location>
</feature>
<organism evidence="4">
    <name type="scientific">Hyalella azteca</name>
    <name type="common">Amphipod</name>
    <dbReference type="NCBI Taxonomy" id="294128"/>
    <lineage>
        <taxon>Eukaryota</taxon>
        <taxon>Metazoa</taxon>
        <taxon>Ecdysozoa</taxon>
        <taxon>Arthropoda</taxon>
        <taxon>Crustacea</taxon>
        <taxon>Multicrustacea</taxon>
        <taxon>Malacostraca</taxon>
        <taxon>Eumalacostraca</taxon>
        <taxon>Peracarida</taxon>
        <taxon>Amphipoda</taxon>
        <taxon>Senticaudata</taxon>
        <taxon>Talitrida</taxon>
        <taxon>Talitroidea</taxon>
        <taxon>Hyalellidae</taxon>
        <taxon>Hyalella</taxon>
    </lineage>
</organism>
<comment type="caution">
    <text evidence="4">The sequence shown here is derived from an EMBL/GenBank/DDBJ whole genome shotgun (WGS) entry which is preliminary data.</text>
</comment>
<proteinExistence type="predicted"/>
<dbReference type="PANTHER" id="PTHR23010">
    <property type="entry name" value="MIDNOLIN"/>
    <property type="match status" value="1"/>
</dbReference>
<feature type="region of interest" description="Disordered" evidence="3">
    <location>
        <begin position="421"/>
        <end position="525"/>
    </location>
</feature>
<dbReference type="EMBL" id="JQDR03013120">
    <property type="protein sequence ID" value="KAA0190173.1"/>
    <property type="molecule type" value="Genomic_DNA"/>
</dbReference>
<name>A0A6A0GVQ9_HYAAZ</name>
<feature type="region of interest" description="Disordered" evidence="3">
    <location>
        <begin position="109"/>
        <end position="130"/>
    </location>
</feature>
<dbReference type="AlphaFoldDB" id="A0A6A0GVQ9"/>
<dbReference type="InterPro" id="IPR039336">
    <property type="entry name" value="Midnolin"/>
</dbReference>
<feature type="region of interest" description="Disordered" evidence="3">
    <location>
        <begin position="667"/>
        <end position="743"/>
    </location>
</feature>
<feature type="compositionally biased region" description="Polar residues" evidence="3">
    <location>
        <begin position="109"/>
        <end position="118"/>
    </location>
</feature>
<evidence type="ECO:0000313" key="4">
    <source>
        <dbReference type="EMBL" id="KAA0190173.1"/>
    </source>
</evidence>
<feature type="compositionally biased region" description="Polar residues" evidence="3">
    <location>
        <begin position="722"/>
        <end position="743"/>
    </location>
</feature>
<dbReference type="PANTHER" id="PTHR23010:SF1">
    <property type="entry name" value="MIDNOLIN"/>
    <property type="match status" value="1"/>
</dbReference>
<evidence type="ECO:0000256" key="3">
    <source>
        <dbReference type="SAM" id="MobiDB-lite"/>
    </source>
</evidence>
<gene>
    <name evidence="4" type="ORF">HAZT_HAZT009054</name>
</gene>
<feature type="compositionally biased region" description="Polar residues" evidence="3">
    <location>
        <begin position="667"/>
        <end position="677"/>
    </location>
</feature>
<reference evidence="4" key="1">
    <citation type="submission" date="2014-08" db="EMBL/GenBank/DDBJ databases">
        <authorList>
            <person name="Murali S."/>
            <person name="Richards S."/>
            <person name="Bandaranaike D."/>
            <person name="Bellair M."/>
            <person name="Blankenburg K."/>
            <person name="Chao H."/>
            <person name="Dinh H."/>
            <person name="Doddapaneni H."/>
            <person name="Dugan-Rocha S."/>
            <person name="Elkadiri S."/>
            <person name="Gnanaolivu R."/>
            <person name="Hughes D."/>
            <person name="Lee S."/>
            <person name="Li M."/>
            <person name="Ming W."/>
            <person name="Munidasa M."/>
            <person name="Muniz J."/>
            <person name="Nguyen L."/>
            <person name="Osuji N."/>
            <person name="Pu L.-L."/>
            <person name="Puazo M."/>
            <person name="Skinner E."/>
            <person name="Qu C."/>
            <person name="Quiroz J."/>
            <person name="Raj R."/>
            <person name="Weissenberger G."/>
            <person name="Xin Y."/>
            <person name="Zou X."/>
            <person name="Han Y."/>
            <person name="Worley K."/>
            <person name="Muzny D."/>
            <person name="Gibbs R."/>
        </authorList>
    </citation>
    <scope>NUCLEOTIDE SEQUENCE</scope>
    <source>
        <strain evidence="4">HAZT.00-mixed</strain>
        <tissue evidence="4">Whole organism</tissue>
    </source>
</reference>
<feature type="compositionally biased region" description="Low complexity" evidence="3">
    <location>
        <begin position="64"/>
        <end position="77"/>
    </location>
</feature>